<evidence type="ECO:0000313" key="1">
    <source>
        <dbReference type="EMBL" id="RDH89471.1"/>
    </source>
</evidence>
<sequence length="124" mass="14149">MFILRYLLTALQAPFSTSSLGRERAHWFVFTLLAVIVPFTSSMTSNLLRSLHTLFGLDLNRRRFYTFMASSKLPWDPLWSVLWGLIPDPSVDGRILVALDDSINNKSGRKIFGCGFFHDHTAKL</sequence>
<gene>
    <name evidence="1" type="ORF">DIZ79_12020</name>
</gene>
<reference evidence="1 2" key="1">
    <citation type="journal article" date="2018" name="ISME J.">
        <title>Endosymbiont genomes yield clues of tubeworm success.</title>
        <authorList>
            <person name="Li Y."/>
            <person name="Liles M.R."/>
            <person name="Halanych K.M."/>
        </authorList>
    </citation>
    <scope>NUCLEOTIDE SEQUENCE [LARGE SCALE GENOMIC DNA]</scope>
    <source>
        <strain evidence="1">A1422</strain>
    </source>
</reference>
<name>A0A370DWE3_9GAMM</name>
<dbReference type="AlphaFoldDB" id="A0A370DWE3"/>
<proteinExistence type="predicted"/>
<feature type="non-terminal residue" evidence="1">
    <location>
        <position position="124"/>
    </location>
</feature>
<organism evidence="1 2">
    <name type="scientific">endosymbiont of Lamellibrachia luymesi</name>
    <dbReference type="NCBI Taxonomy" id="2200907"/>
    <lineage>
        <taxon>Bacteria</taxon>
        <taxon>Pseudomonadati</taxon>
        <taxon>Pseudomonadota</taxon>
        <taxon>Gammaproteobacteria</taxon>
        <taxon>sulfur-oxidizing symbionts</taxon>
    </lineage>
</organism>
<comment type="caution">
    <text evidence="1">The sequence shown here is derived from an EMBL/GenBank/DDBJ whole genome shotgun (WGS) entry which is preliminary data.</text>
</comment>
<dbReference type="Proteomes" id="UP000255508">
    <property type="component" value="Unassembled WGS sequence"/>
</dbReference>
<protein>
    <submittedName>
        <fullName evidence="1">Transposase</fullName>
    </submittedName>
</protein>
<evidence type="ECO:0000313" key="2">
    <source>
        <dbReference type="Proteomes" id="UP000255508"/>
    </source>
</evidence>
<dbReference type="EMBL" id="QFXD01000216">
    <property type="protein sequence ID" value="RDH89471.1"/>
    <property type="molecule type" value="Genomic_DNA"/>
</dbReference>
<accession>A0A370DWE3</accession>